<name>A0A7J7TTM6_MYOMY</name>
<sequence>MHHFLQTSPRFRQLCQPSPGHRVGPQGLWTRRRVLEAAPDKWGLCQGAGTQPMTWDSALAAPAPPRTFPAARACVHGCCRAAHGRKRRDLRVLAAAPLGQPMAGRGGLPGCHTLFQHLRLSFIHVCLGN</sequence>
<dbReference type="Proteomes" id="UP000527355">
    <property type="component" value="Unassembled WGS sequence"/>
</dbReference>
<organism evidence="1 2">
    <name type="scientific">Myotis myotis</name>
    <name type="common">Greater mouse-eared bat</name>
    <name type="synonym">Vespertilio myotis</name>
    <dbReference type="NCBI Taxonomy" id="51298"/>
    <lineage>
        <taxon>Eukaryota</taxon>
        <taxon>Metazoa</taxon>
        <taxon>Chordata</taxon>
        <taxon>Craniata</taxon>
        <taxon>Vertebrata</taxon>
        <taxon>Euteleostomi</taxon>
        <taxon>Mammalia</taxon>
        <taxon>Eutheria</taxon>
        <taxon>Laurasiatheria</taxon>
        <taxon>Chiroptera</taxon>
        <taxon>Yangochiroptera</taxon>
        <taxon>Vespertilionidae</taxon>
        <taxon>Myotis</taxon>
    </lineage>
</organism>
<accession>A0A7J7TTM6</accession>
<evidence type="ECO:0000313" key="2">
    <source>
        <dbReference type="Proteomes" id="UP000527355"/>
    </source>
</evidence>
<reference evidence="1 2" key="1">
    <citation type="journal article" date="2020" name="Nature">
        <title>Six reference-quality genomes reveal evolution of bat adaptations.</title>
        <authorList>
            <person name="Jebb D."/>
            <person name="Huang Z."/>
            <person name="Pippel M."/>
            <person name="Hughes G.M."/>
            <person name="Lavrichenko K."/>
            <person name="Devanna P."/>
            <person name="Winkler S."/>
            <person name="Jermiin L.S."/>
            <person name="Skirmuntt E.C."/>
            <person name="Katzourakis A."/>
            <person name="Burkitt-Gray L."/>
            <person name="Ray D.A."/>
            <person name="Sullivan K.A.M."/>
            <person name="Roscito J.G."/>
            <person name="Kirilenko B.M."/>
            <person name="Davalos L.M."/>
            <person name="Corthals A.P."/>
            <person name="Power M.L."/>
            <person name="Jones G."/>
            <person name="Ransome R.D."/>
            <person name="Dechmann D.K.N."/>
            <person name="Locatelli A.G."/>
            <person name="Puechmaille S.J."/>
            <person name="Fedrigo O."/>
            <person name="Jarvis E.D."/>
            <person name="Hiller M."/>
            <person name="Vernes S.C."/>
            <person name="Myers E.W."/>
            <person name="Teeling E.C."/>
        </authorList>
    </citation>
    <scope>NUCLEOTIDE SEQUENCE [LARGE SCALE GENOMIC DNA]</scope>
    <source>
        <strain evidence="1">MMyoMyo1</strain>
        <tissue evidence="1">Flight muscle</tissue>
    </source>
</reference>
<comment type="caution">
    <text evidence="1">The sequence shown here is derived from an EMBL/GenBank/DDBJ whole genome shotgun (WGS) entry which is preliminary data.</text>
</comment>
<evidence type="ECO:0000313" key="1">
    <source>
        <dbReference type="EMBL" id="KAF6303941.1"/>
    </source>
</evidence>
<gene>
    <name evidence="1" type="ORF">mMyoMyo1_008924</name>
</gene>
<keyword evidence="2" id="KW-1185">Reference proteome</keyword>
<dbReference type="AlphaFoldDB" id="A0A7J7TTM6"/>
<dbReference type="EMBL" id="JABWUV010000015">
    <property type="protein sequence ID" value="KAF6303941.1"/>
    <property type="molecule type" value="Genomic_DNA"/>
</dbReference>
<protein>
    <submittedName>
        <fullName evidence="1">Uncharacterized protein</fullName>
    </submittedName>
</protein>
<proteinExistence type="predicted"/>